<evidence type="ECO:0000313" key="2">
    <source>
        <dbReference type="EMBL" id="ACV37036.1"/>
    </source>
</evidence>
<sequence>MSLTNPIAALFGKSPFKPLQQHMRIVMECVGEVPALFQALIDDDQEQLGELKNRIFIKEGEADAVRADMCDHLPRSLLLAVDRQDLLELLAMQDAIADTAQDIAGLLVERRMEVPAGMAEPLMRLVARCVDTCALAHSIVEELDQLLETGFRGREAERVQAMVVELGHMESDTDVMGMDLARALFAEEDNHKPVSVMFWYQLIQWVGTLADYAERVGETLRLLIARR</sequence>
<dbReference type="InterPro" id="IPR038078">
    <property type="entry name" value="PhoU-like_sf"/>
</dbReference>
<evidence type="ECO:0008006" key="3">
    <source>
        <dbReference type="Google" id="ProtNLM"/>
    </source>
</evidence>
<dbReference type="Gene3D" id="1.20.58.220">
    <property type="entry name" value="Phosphate transport system protein phou homolog 2, domain 2"/>
    <property type="match status" value="1"/>
</dbReference>
<proteinExistence type="inferred from homology"/>
<accession>C7RL87</accession>
<dbReference type="NCBIfam" id="TIGR00153">
    <property type="entry name" value="TIGR00153 family protein"/>
    <property type="match status" value="1"/>
</dbReference>
<dbReference type="InterPro" id="IPR002727">
    <property type="entry name" value="DUF47"/>
</dbReference>
<name>C7RL87_ACCRE</name>
<reference evidence="2" key="2">
    <citation type="submission" date="2009-09" db="EMBL/GenBank/DDBJ databases">
        <title>Complete sequence of chromosome of Candidatus Accumulibacter phosphatis clade IIA str. UW-1.</title>
        <authorList>
            <consortium name="US DOE Joint Genome Institute"/>
            <person name="Martin H.G."/>
            <person name="Ivanova N."/>
            <person name="Kunin V."/>
            <person name="Warnecke F."/>
            <person name="Barry K."/>
            <person name="He S."/>
            <person name="Salamov A."/>
            <person name="Szeto E."/>
            <person name="Dalin E."/>
            <person name="Pangilinan J.L."/>
            <person name="Lapidus A."/>
            <person name="Lowry S."/>
            <person name="Kyrpides N.C."/>
            <person name="McMahon K.D."/>
            <person name="Hugenholtz P."/>
        </authorList>
    </citation>
    <scope>NUCLEOTIDE SEQUENCE [LARGE SCALE GENOMIC DNA]</scope>
    <source>
        <strain evidence="2">UW-1</strain>
    </source>
</reference>
<dbReference type="eggNOG" id="COG1392">
    <property type="taxonomic scope" value="Bacteria"/>
</dbReference>
<evidence type="ECO:0000256" key="1">
    <source>
        <dbReference type="ARBA" id="ARBA00008591"/>
    </source>
</evidence>
<dbReference type="AlphaFoldDB" id="C7RL87"/>
<dbReference type="STRING" id="522306.CAP2UW1_3786"/>
<reference evidence="2" key="1">
    <citation type="submission" date="2009-08" db="EMBL/GenBank/DDBJ databases">
        <authorList>
            <consortium name="US DOE Joint Genome Institute"/>
            <person name="Lucas S."/>
            <person name="Copeland A."/>
            <person name="Lapidus A."/>
            <person name="Glavina del Rio T."/>
            <person name="Dalin E."/>
            <person name="Tice H."/>
            <person name="Bruce D."/>
            <person name="Barry K."/>
            <person name="Pitluck S."/>
            <person name="Lowry S."/>
            <person name="Larimer F."/>
            <person name="Land M."/>
            <person name="Hauser L."/>
            <person name="Kyrpides N."/>
            <person name="Ivanova N."/>
            <person name="McMahon K.D."/>
            <person name="Hugenholtz P."/>
        </authorList>
    </citation>
    <scope>NUCLEOTIDE SEQUENCE</scope>
    <source>
        <strain evidence="2">UW-1</strain>
    </source>
</reference>
<dbReference type="EMBL" id="CP001715">
    <property type="protein sequence ID" value="ACV37036.1"/>
    <property type="molecule type" value="Genomic_DNA"/>
</dbReference>
<dbReference type="SUPFAM" id="SSF109755">
    <property type="entry name" value="PhoU-like"/>
    <property type="match status" value="1"/>
</dbReference>
<dbReference type="PANTHER" id="PTHR36536:SF3">
    <property type="entry name" value="UPF0111 PROTEIN HI_1603"/>
    <property type="match status" value="1"/>
</dbReference>
<dbReference type="PANTHER" id="PTHR36536">
    <property type="entry name" value="UPF0111 PROTEIN HI_1603"/>
    <property type="match status" value="1"/>
</dbReference>
<protein>
    <recommendedName>
        <fullName evidence="3">Phosphate transport regulator</fullName>
    </recommendedName>
</protein>
<dbReference type="Pfam" id="PF01865">
    <property type="entry name" value="PhoU_div"/>
    <property type="match status" value="1"/>
</dbReference>
<organism evidence="2">
    <name type="scientific">Accumulibacter regalis</name>
    <dbReference type="NCBI Taxonomy" id="522306"/>
    <lineage>
        <taxon>Bacteria</taxon>
        <taxon>Pseudomonadati</taxon>
        <taxon>Pseudomonadota</taxon>
        <taxon>Betaproteobacteria</taxon>
        <taxon>Candidatus Accumulibacter</taxon>
    </lineage>
</organism>
<comment type="similarity">
    <text evidence="1">Belongs to the UPF0111 family.</text>
</comment>
<dbReference type="KEGG" id="app:CAP2UW1_3786"/>
<dbReference type="HOGENOM" id="CLU_104916_0_1_4"/>
<dbReference type="OrthoDB" id="9797568at2"/>
<dbReference type="InterPro" id="IPR018445">
    <property type="entry name" value="Put_Phosphate_transp_reg"/>
</dbReference>
<gene>
    <name evidence="2" type="ordered locus">CAP2UW1_3786</name>
</gene>